<evidence type="ECO:0000259" key="9">
    <source>
        <dbReference type="Pfam" id="PF13231"/>
    </source>
</evidence>
<keyword evidence="11" id="KW-1185">Reference proteome</keyword>
<dbReference type="Proteomes" id="UP000050940">
    <property type="component" value="Unassembled WGS sequence"/>
</dbReference>
<sequence>MQGEQRARAIFLSLWVIVTAIKTFVAWRLPLFVDEAFYWQEGQHLAAAYSDLPGLTAWLTRLGVEIGGGHRLGLRLPFLLLGALLPWMVARISARWFGGRIGWLAGSLTLLMPLSATLGILAVPDVPMAFTSVLCLGAGAKLLRDVDAGGALLLAAGLLVGALSHYRFIGVIGFGFIALLLLPEGRRMLRDARVWMALTVGIVAWLPLLAWNLGNQDAGLRFQLVERHPWSFQATGLWFLVIQPLLVTPLLCLAMWQVGVAGFRPNHGDTYRVQWRYFALVGGVSTLAIFLFGFFTDVERISFHWPLPGYFALLVAAPVVLSRWPRHWRRITWGLTSVGLLLALAYYVMAATPSLREELAGNKFYPRNFAGWRPLAVAVREELADMPADTKVLAGNFKIGAELGFRLGDASIEVLPHALNDKHGRTAQLALWGLISDGGRSTPRLLVLAPGDQRYRDLLQRYHQVCDLVGPLPPPRVVALDHGNQRFLLFQLPAEKQPGPCVTPAMAWIDTPLPHEEVGKVVEMQGWAFKDGVGLSGVEVLVDGRVMATADYGAEYDVSGYWKISTDPNHPKTGFTARFDTTALAPGRHWLGLRLHGADGSVEDWKEQPFEIPDR</sequence>
<keyword evidence="6 8" id="KW-1133">Transmembrane helix</keyword>
<feature type="transmembrane region" description="Helical" evidence="8">
    <location>
        <begin position="277"/>
        <end position="295"/>
    </location>
</feature>
<dbReference type="GO" id="GO:0005886">
    <property type="term" value="C:plasma membrane"/>
    <property type="evidence" value="ECO:0007669"/>
    <property type="project" value="UniProtKB-SubCell"/>
</dbReference>
<dbReference type="STRING" id="659018.ABB34_02420"/>
<feature type="transmembrane region" description="Helical" evidence="8">
    <location>
        <begin position="72"/>
        <end position="89"/>
    </location>
</feature>
<feature type="transmembrane region" description="Helical" evidence="8">
    <location>
        <begin position="9"/>
        <end position="29"/>
    </location>
</feature>
<evidence type="ECO:0000256" key="3">
    <source>
        <dbReference type="ARBA" id="ARBA00022676"/>
    </source>
</evidence>
<evidence type="ECO:0000313" key="10">
    <source>
        <dbReference type="EMBL" id="KRG87978.1"/>
    </source>
</evidence>
<dbReference type="OrthoDB" id="7167895at2"/>
<evidence type="ECO:0000256" key="6">
    <source>
        <dbReference type="ARBA" id="ARBA00022989"/>
    </source>
</evidence>
<comment type="subcellular location">
    <subcellularLocation>
        <location evidence="1">Cell membrane</location>
        <topology evidence="1">Multi-pass membrane protein</topology>
    </subcellularLocation>
</comment>
<evidence type="ECO:0000313" key="11">
    <source>
        <dbReference type="Proteomes" id="UP000050940"/>
    </source>
</evidence>
<dbReference type="EMBL" id="LDJP01000011">
    <property type="protein sequence ID" value="KRG87978.1"/>
    <property type="molecule type" value="Genomic_DNA"/>
</dbReference>
<feature type="domain" description="Glycosyltransferase RgtA/B/C/D-like" evidence="9">
    <location>
        <begin position="53"/>
        <end position="211"/>
    </location>
</feature>
<name>A0A0R0ECH9_9GAMM</name>
<keyword evidence="2" id="KW-1003">Cell membrane</keyword>
<evidence type="ECO:0000256" key="5">
    <source>
        <dbReference type="ARBA" id="ARBA00022692"/>
    </source>
</evidence>
<evidence type="ECO:0000256" key="1">
    <source>
        <dbReference type="ARBA" id="ARBA00004651"/>
    </source>
</evidence>
<organism evidence="10 11">
    <name type="scientific">Stenotrophomonas daejeonensis</name>
    <dbReference type="NCBI Taxonomy" id="659018"/>
    <lineage>
        <taxon>Bacteria</taxon>
        <taxon>Pseudomonadati</taxon>
        <taxon>Pseudomonadota</taxon>
        <taxon>Gammaproteobacteria</taxon>
        <taxon>Lysobacterales</taxon>
        <taxon>Lysobacteraceae</taxon>
        <taxon>Stenotrophomonas</taxon>
    </lineage>
</organism>
<dbReference type="InterPro" id="IPR038731">
    <property type="entry name" value="RgtA/B/C-like"/>
</dbReference>
<keyword evidence="4" id="KW-0808">Transferase</keyword>
<keyword evidence="5 8" id="KW-0812">Transmembrane</keyword>
<feature type="transmembrane region" description="Helical" evidence="8">
    <location>
        <begin position="151"/>
        <end position="182"/>
    </location>
</feature>
<feature type="transmembrane region" description="Helical" evidence="8">
    <location>
        <begin position="307"/>
        <end position="324"/>
    </location>
</feature>
<reference evidence="10 11" key="1">
    <citation type="submission" date="2015-05" db="EMBL/GenBank/DDBJ databases">
        <title>Genome sequencing and analysis of members of genus Stenotrophomonas.</title>
        <authorList>
            <person name="Patil P.P."/>
            <person name="Midha S."/>
            <person name="Patil P.B."/>
        </authorList>
    </citation>
    <scope>NUCLEOTIDE SEQUENCE [LARGE SCALE GENOMIC DNA]</scope>
    <source>
        <strain evidence="10 11">JCM 16244</strain>
    </source>
</reference>
<accession>A0A0R0ECH9</accession>
<protein>
    <submittedName>
        <fullName evidence="10">Membrane protein</fullName>
    </submittedName>
</protein>
<evidence type="ECO:0000256" key="4">
    <source>
        <dbReference type="ARBA" id="ARBA00022679"/>
    </source>
</evidence>
<dbReference type="AlphaFoldDB" id="A0A0R0ECH9"/>
<evidence type="ECO:0000256" key="8">
    <source>
        <dbReference type="SAM" id="Phobius"/>
    </source>
</evidence>
<dbReference type="PANTHER" id="PTHR33908">
    <property type="entry name" value="MANNOSYLTRANSFERASE YKCB-RELATED"/>
    <property type="match status" value="1"/>
</dbReference>
<proteinExistence type="predicted"/>
<dbReference type="PATRIC" id="fig|659018.3.peg.292"/>
<feature type="transmembrane region" description="Helical" evidence="8">
    <location>
        <begin position="194"/>
        <end position="214"/>
    </location>
</feature>
<feature type="transmembrane region" description="Helical" evidence="8">
    <location>
        <begin position="331"/>
        <end position="349"/>
    </location>
</feature>
<gene>
    <name evidence="10" type="ORF">ABB34_02420</name>
</gene>
<dbReference type="PANTHER" id="PTHR33908:SF11">
    <property type="entry name" value="MEMBRANE PROTEIN"/>
    <property type="match status" value="1"/>
</dbReference>
<dbReference type="InterPro" id="IPR050297">
    <property type="entry name" value="LipidA_mod_glycosyltrf_83"/>
</dbReference>
<dbReference type="GO" id="GO:0016763">
    <property type="term" value="F:pentosyltransferase activity"/>
    <property type="evidence" value="ECO:0007669"/>
    <property type="project" value="TreeGrafter"/>
</dbReference>
<dbReference type="GO" id="GO:0009103">
    <property type="term" value="P:lipopolysaccharide biosynthetic process"/>
    <property type="evidence" value="ECO:0007669"/>
    <property type="project" value="UniProtKB-ARBA"/>
</dbReference>
<comment type="caution">
    <text evidence="10">The sequence shown here is derived from an EMBL/GenBank/DDBJ whole genome shotgun (WGS) entry which is preliminary data.</text>
</comment>
<feature type="transmembrane region" description="Helical" evidence="8">
    <location>
        <begin position="101"/>
        <end position="123"/>
    </location>
</feature>
<feature type="transmembrane region" description="Helical" evidence="8">
    <location>
        <begin position="234"/>
        <end position="256"/>
    </location>
</feature>
<dbReference type="RefSeq" id="WP_057639645.1">
    <property type="nucleotide sequence ID" value="NZ_LDJP01000011.1"/>
</dbReference>
<keyword evidence="7 8" id="KW-0472">Membrane</keyword>
<keyword evidence="3" id="KW-0328">Glycosyltransferase</keyword>
<evidence type="ECO:0000256" key="2">
    <source>
        <dbReference type="ARBA" id="ARBA00022475"/>
    </source>
</evidence>
<evidence type="ECO:0000256" key="7">
    <source>
        <dbReference type="ARBA" id="ARBA00023136"/>
    </source>
</evidence>
<dbReference type="Pfam" id="PF13231">
    <property type="entry name" value="PMT_2"/>
    <property type="match status" value="1"/>
</dbReference>